<evidence type="ECO:0000313" key="1">
    <source>
        <dbReference type="EMBL" id="RKD34895.1"/>
    </source>
</evidence>
<dbReference type="AlphaFoldDB" id="A0A419TBR7"/>
<comment type="caution">
    <text evidence="1">The sequence shown here is derived from an EMBL/GenBank/DDBJ whole genome shotgun (WGS) entry which is preliminary data.</text>
</comment>
<sequence length="93" mass="10935">MKLLLSGSQSLYTFSCRNHPLIQSNAELDGEHIERYLIYLNTEDSERKGYRTDLIQLKSQLDLIGRMSNDVLAMETKEMRQSMDEILRKIIKR</sequence>
<dbReference type="Proteomes" id="UP000284277">
    <property type="component" value="Unassembled WGS sequence"/>
</dbReference>
<proteinExistence type="predicted"/>
<gene>
    <name evidence="1" type="ORF">BET01_00600</name>
</gene>
<accession>A0A419TBR7</accession>
<name>A0A419TBR7_9FIRM</name>
<keyword evidence="2" id="KW-1185">Reference proteome</keyword>
<reference evidence="1 2" key="1">
    <citation type="submission" date="2016-08" db="EMBL/GenBank/DDBJ databases">
        <title>A new outlook on sporulation: Clostridium algidixylanolyticum.</title>
        <authorList>
            <person name="Poppleton D.I."/>
            <person name="Gribaldo S."/>
        </authorList>
    </citation>
    <scope>NUCLEOTIDE SEQUENCE [LARGE SCALE GENOMIC DNA]</scope>
    <source>
        <strain evidence="1 2">SPL73</strain>
    </source>
</reference>
<evidence type="ECO:0000313" key="2">
    <source>
        <dbReference type="Proteomes" id="UP000284277"/>
    </source>
</evidence>
<organism evidence="1 2">
    <name type="scientific">Lacrimispora algidixylanolytica</name>
    <dbReference type="NCBI Taxonomy" id="94868"/>
    <lineage>
        <taxon>Bacteria</taxon>
        <taxon>Bacillati</taxon>
        <taxon>Bacillota</taxon>
        <taxon>Clostridia</taxon>
        <taxon>Lachnospirales</taxon>
        <taxon>Lachnospiraceae</taxon>
        <taxon>Lacrimispora</taxon>
    </lineage>
</organism>
<protein>
    <submittedName>
        <fullName evidence="1">Uncharacterized protein</fullName>
    </submittedName>
</protein>
<dbReference type="EMBL" id="MCIA01000001">
    <property type="protein sequence ID" value="RKD34895.1"/>
    <property type="molecule type" value="Genomic_DNA"/>
</dbReference>